<dbReference type="Pfam" id="PF13205">
    <property type="entry name" value="Big_5"/>
    <property type="match status" value="1"/>
</dbReference>
<organism evidence="3 4">
    <name type="scientific">Chromatium okenii</name>
    <dbReference type="NCBI Taxonomy" id="61644"/>
    <lineage>
        <taxon>Bacteria</taxon>
        <taxon>Pseudomonadati</taxon>
        <taxon>Pseudomonadota</taxon>
        <taxon>Gammaproteobacteria</taxon>
        <taxon>Chromatiales</taxon>
        <taxon>Chromatiaceae</taxon>
        <taxon>Chromatium</taxon>
    </lineage>
</organism>
<evidence type="ECO:0000259" key="2">
    <source>
        <dbReference type="Pfam" id="PF13205"/>
    </source>
</evidence>
<sequence length="216" mass="21897">MTTSSPADGALAVAVGDSLTLTFSESVKAGAGNITITGGATPIVIPVTDATVSVADKVVTINPTADLAAGTSYSVQIASGAIEDTAGNDYAGIAAADITTLNFTTAGMKAVEVKTLNTEATAFDAAVGAFSFVVSPGNYDYYIKGFTADDQLDFPVGNEASVNNTNFKDNAVNLTWSSAGNTVTIHLTGLATGLDAQLNFVSDFNLDATFGSETII</sequence>
<dbReference type="InterPro" id="IPR032812">
    <property type="entry name" value="SbsA_Ig"/>
</dbReference>
<dbReference type="InterPro" id="IPR014755">
    <property type="entry name" value="Cu-Rt/internalin_Ig-like"/>
</dbReference>
<dbReference type="Proteomes" id="UP000239936">
    <property type="component" value="Unassembled WGS sequence"/>
</dbReference>
<evidence type="ECO:0000313" key="4">
    <source>
        <dbReference type="Proteomes" id="UP000239936"/>
    </source>
</evidence>
<reference evidence="3 4" key="1">
    <citation type="submission" date="2018-01" db="EMBL/GenBank/DDBJ databases">
        <title>The complete genome sequence of Chromatium okenii LaCa, a purple sulfur bacterium with a turbulent life.</title>
        <authorList>
            <person name="Luedin S.M."/>
            <person name="Liechti N."/>
            <person name="Storelli N."/>
            <person name="Danza F."/>
            <person name="Wittwer M."/>
            <person name="Pothier J.F."/>
            <person name="Tonolla M.A."/>
        </authorList>
    </citation>
    <scope>NUCLEOTIDE SEQUENCE [LARGE SCALE GENOMIC DNA]</scope>
    <source>
        <strain evidence="3 4">LaCa</strain>
    </source>
</reference>
<keyword evidence="1" id="KW-0732">Signal</keyword>
<protein>
    <recommendedName>
        <fullName evidence="2">SbsA Ig-like domain-containing protein</fullName>
    </recommendedName>
</protein>
<gene>
    <name evidence="3" type="ORF">CXB77_10020</name>
</gene>
<evidence type="ECO:0000256" key="1">
    <source>
        <dbReference type="ARBA" id="ARBA00022729"/>
    </source>
</evidence>
<dbReference type="OrthoDB" id="5832782at2"/>
<dbReference type="Gene3D" id="2.60.40.1220">
    <property type="match status" value="1"/>
</dbReference>
<proteinExistence type="predicted"/>
<comment type="caution">
    <text evidence="3">The sequence shown here is derived from an EMBL/GenBank/DDBJ whole genome shotgun (WGS) entry which is preliminary data.</text>
</comment>
<dbReference type="AlphaFoldDB" id="A0A2S7XQZ9"/>
<dbReference type="EMBL" id="PPGH01000035">
    <property type="protein sequence ID" value="PQJ96135.1"/>
    <property type="molecule type" value="Genomic_DNA"/>
</dbReference>
<feature type="domain" description="SbsA Ig-like" evidence="2">
    <location>
        <begin position="2"/>
        <end position="105"/>
    </location>
</feature>
<name>A0A2S7XQZ9_9GAMM</name>
<keyword evidence="4" id="KW-1185">Reference proteome</keyword>
<accession>A0A2S7XQZ9</accession>
<evidence type="ECO:0000313" key="3">
    <source>
        <dbReference type="EMBL" id="PQJ96135.1"/>
    </source>
</evidence>